<dbReference type="PANTHER" id="PTHR47723">
    <property type="entry name" value="OS05G0353850 PROTEIN"/>
    <property type="match status" value="1"/>
</dbReference>
<dbReference type="InterPro" id="IPR044730">
    <property type="entry name" value="RNase_H-like_dom_plant"/>
</dbReference>
<organism evidence="2 3">
    <name type="scientific">Nicotiana tabacum</name>
    <name type="common">Common tobacco</name>
    <dbReference type="NCBI Taxonomy" id="4097"/>
    <lineage>
        <taxon>Eukaryota</taxon>
        <taxon>Viridiplantae</taxon>
        <taxon>Streptophyta</taxon>
        <taxon>Embryophyta</taxon>
        <taxon>Tracheophyta</taxon>
        <taxon>Spermatophyta</taxon>
        <taxon>Magnoliopsida</taxon>
        <taxon>eudicotyledons</taxon>
        <taxon>Gunneridae</taxon>
        <taxon>Pentapetalae</taxon>
        <taxon>asterids</taxon>
        <taxon>lamiids</taxon>
        <taxon>Solanales</taxon>
        <taxon>Solanaceae</taxon>
        <taxon>Nicotianoideae</taxon>
        <taxon>Nicotianeae</taxon>
        <taxon>Nicotiana</taxon>
    </lineage>
</organism>
<dbReference type="InterPro" id="IPR002156">
    <property type="entry name" value="RNaseH_domain"/>
</dbReference>
<dbReference type="Pfam" id="PF13456">
    <property type="entry name" value="RVT_3"/>
    <property type="match status" value="1"/>
</dbReference>
<dbReference type="Proteomes" id="UP000790787">
    <property type="component" value="Chromosome 2"/>
</dbReference>
<proteinExistence type="predicted"/>
<dbReference type="PROSITE" id="PS50879">
    <property type="entry name" value="RNASE_H_1"/>
    <property type="match status" value="1"/>
</dbReference>
<dbReference type="RefSeq" id="XP_016455670.1">
    <property type="nucleotide sequence ID" value="XM_016600184.1"/>
</dbReference>
<dbReference type="Gene3D" id="3.30.420.10">
    <property type="entry name" value="Ribonuclease H-like superfamily/Ribonuclease H"/>
    <property type="match status" value="1"/>
</dbReference>
<dbReference type="KEGG" id="nta:107779709"/>
<dbReference type="OrthoDB" id="1305860at2759"/>
<dbReference type="GO" id="GO:0004523">
    <property type="term" value="F:RNA-DNA hybrid ribonuclease activity"/>
    <property type="evidence" value="ECO:0007669"/>
    <property type="project" value="InterPro"/>
</dbReference>
<feature type="domain" description="RNase H type-1" evidence="1">
    <location>
        <begin position="1"/>
        <end position="124"/>
    </location>
</feature>
<accession>A0A1S3YUJ1</accession>
<dbReference type="SUPFAM" id="SSF53098">
    <property type="entry name" value="Ribonuclease H-like"/>
    <property type="match status" value="1"/>
</dbReference>
<dbReference type="STRING" id="4097.A0A1S3YUJ1"/>
<dbReference type="InterPro" id="IPR036397">
    <property type="entry name" value="RNaseH_sf"/>
</dbReference>
<dbReference type="PANTHER" id="PTHR47723:SF24">
    <property type="entry name" value="RNASE H TYPE-1 DOMAIN-CONTAINING PROTEIN"/>
    <property type="match status" value="1"/>
</dbReference>
<sequence length="169" mass="19007">MNTDGGSKGNHGRSSIGFVMRNEEGDVLYACGKEIQEGTNTEAEARAILEAMRYCVQHDYVLIELHTDSMLIKNSVNGEWVVPWSVAEFVDEIKELMARCNVSISHTLRKGNRLADHLANYALDIGPIDAHGFWELDTQRNDTVTMPRLVIEILWVVLAHCAHSQERIS</sequence>
<evidence type="ECO:0000313" key="2">
    <source>
        <dbReference type="Proteomes" id="UP000790787"/>
    </source>
</evidence>
<dbReference type="CDD" id="cd06222">
    <property type="entry name" value="RNase_H_like"/>
    <property type="match status" value="1"/>
</dbReference>
<gene>
    <name evidence="3" type="primary">LOC107779709</name>
</gene>
<dbReference type="InterPro" id="IPR012337">
    <property type="entry name" value="RNaseH-like_sf"/>
</dbReference>
<protein>
    <submittedName>
        <fullName evidence="3">Ribonuclease H-like</fullName>
    </submittedName>
    <submittedName>
        <fullName evidence="3">Uncharacterized protein LOC107779709</fullName>
    </submittedName>
</protein>
<reference evidence="2" key="1">
    <citation type="journal article" date="2014" name="Nat. Commun.">
        <title>The tobacco genome sequence and its comparison with those of tomato and potato.</title>
        <authorList>
            <person name="Sierro N."/>
            <person name="Battey J.N."/>
            <person name="Ouadi S."/>
            <person name="Bakaher N."/>
            <person name="Bovet L."/>
            <person name="Willig A."/>
            <person name="Goepfert S."/>
            <person name="Peitsch M.C."/>
            <person name="Ivanov N.V."/>
        </authorList>
    </citation>
    <scope>NUCLEOTIDE SEQUENCE [LARGE SCALE GENOMIC DNA]</scope>
</reference>
<dbReference type="SMR" id="A0A1S3YUJ1"/>
<dbReference type="GeneID" id="107779709"/>
<keyword evidence="2" id="KW-1185">Reference proteome</keyword>
<name>A0A1S3YUJ1_TOBAC</name>
<dbReference type="PaxDb" id="4097-A0A1S3YUJ1"/>
<evidence type="ECO:0000313" key="3">
    <source>
        <dbReference type="RefSeq" id="XP_016455670.1"/>
    </source>
</evidence>
<dbReference type="AlphaFoldDB" id="A0A1S3YUJ1"/>
<reference evidence="3" key="2">
    <citation type="submission" date="2025-08" db="UniProtKB">
        <authorList>
            <consortium name="RefSeq"/>
        </authorList>
    </citation>
    <scope>IDENTIFICATION</scope>
    <source>
        <tissue evidence="3">Leaf</tissue>
    </source>
</reference>
<evidence type="ECO:0000259" key="1">
    <source>
        <dbReference type="PROSITE" id="PS50879"/>
    </source>
</evidence>
<dbReference type="OMA" id="HDAMEIN"/>
<dbReference type="InterPro" id="IPR053151">
    <property type="entry name" value="RNase_H-like"/>
</dbReference>
<dbReference type="GO" id="GO:0003676">
    <property type="term" value="F:nucleic acid binding"/>
    <property type="evidence" value="ECO:0007669"/>
    <property type="project" value="InterPro"/>
</dbReference>